<name>A0ABS2PHD3_9BACL</name>
<dbReference type="Pfam" id="PF00296">
    <property type="entry name" value="Bac_luciferase"/>
    <property type="match status" value="1"/>
</dbReference>
<evidence type="ECO:0000256" key="4">
    <source>
        <dbReference type="ARBA" id="ARBA00023033"/>
    </source>
</evidence>
<dbReference type="NCBIfam" id="TIGR03860">
    <property type="entry name" value="FMN_nitrolo"/>
    <property type="match status" value="1"/>
</dbReference>
<organism evidence="7 8">
    <name type="scientific">Geomicrobium sediminis</name>
    <dbReference type="NCBI Taxonomy" id="1347788"/>
    <lineage>
        <taxon>Bacteria</taxon>
        <taxon>Bacillati</taxon>
        <taxon>Bacillota</taxon>
        <taxon>Bacilli</taxon>
        <taxon>Bacillales</taxon>
        <taxon>Geomicrobium</taxon>
    </lineage>
</organism>
<dbReference type="PANTHER" id="PTHR30011:SF16">
    <property type="entry name" value="C2H2 FINGER DOMAIN TRANSCRIPTION FACTOR (EUROFUNG)-RELATED"/>
    <property type="match status" value="1"/>
</dbReference>
<keyword evidence="8" id="KW-1185">Reference proteome</keyword>
<dbReference type="PANTHER" id="PTHR30011">
    <property type="entry name" value="ALKANESULFONATE MONOOXYGENASE-RELATED"/>
    <property type="match status" value="1"/>
</dbReference>
<evidence type="ECO:0000256" key="2">
    <source>
        <dbReference type="ARBA" id="ARBA00022643"/>
    </source>
</evidence>
<dbReference type="InterPro" id="IPR036661">
    <property type="entry name" value="Luciferase-like_sf"/>
</dbReference>
<keyword evidence="1" id="KW-0285">Flavoprotein</keyword>
<dbReference type="EMBL" id="JAFBEC010000018">
    <property type="protein sequence ID" value="MBM7634850.1"/>
    <property type="molecule type" value="Genomic_DNA"/>
</dbReference>
<evidence type="ECO:0000259" key="6">
    <source>
        <dbReference type="Pfam" id="PF00296"/>
    </source>
</evidence>
<dbReference type="GO" id="GO:0004497">
    <property type="term" value="F:monooxygenase activity"/>
    <property type="evidence" value="ECO:0007669"/>
    <property type="project" value="UniProtKB-KW"/>
</dbReference>
<dbReference type="Gene3D" id="3.20.20.30">
    <property type="entry name" value="Luciferase-like domain"/>
    <property type="match status" value="1"/>
</dbReference>
<dbReference type="Proteomes" id="UP000741863">
    <property type="component" value="Unassembled WGS sequence"/>
</dbReference>
<reference evidence="7 8" key="1">
    <citation type="submission" date="2021-01" db="EMBL/GenBank/DDBJ databases">
        <title>Genomic Encyclopedia of Type Strains, Phase IV (KMG-IV): sequencing the most valuable type-strain genomes for metagenomic binning, comparative biology and taxonomic classification.</title>
        <authorList>
            <person name="Goeker M."/>
        </authorList>
    </citation>
    <scope>NUCLEOTIDE SEQUENCE [LARGE SCALE GENOMIC DNA]</scope>
    <source>
        <strain evidence="7 8">DSM 25540</strain>
    </source>
</reference>
<keyword evidence="2" id="KW-0288">FMN</keyword>
<gene>
    <name evidence="7" type="ORF">JOD17_003977</name>
</gene>
<comment type="similarity">
    <text evidence="5">Belongs to the NtaA/SnaA/DszA monooxygenase family.</text>
</comment>
<evidence type="ECO:0000256" key="3">
    <source>
        <dbReference type="ARBA" id="ARBA00023002"/>
    </source>
</evidence>
<dbReference type="InterPro" id="IPR051260">
    <property type="entry name" value="Diverse_substr_monoxygenases"/>
</dbReference>
<keyword evidence="4 7" id="KW-0503">Monooxygenase</keyword>
<sequence length="439" mass="49340">MDRKMNIGVFLMGFGHHIASWRQPNTPADSPENLDFYRDVAQIAEQGKLDMLFVSDGLSFNHLSHPSELVRFEPFTLLGALSAMTSKIGLAATATTTYNEPFHIARKFLSLDHLNRGRTGWNVVTSYYTGEAANFSQNIHMEHNERYTRADEFLDVVKKLWGSWEEGSLIRDKEAGTYFDSERLHETNHDGHYFNVKGPVNASSSPQGEPVIIQAGSSPQGKAFAAKHAEVIFTAQLTLEEGQRFYDEVKKLAKENGRNPDEVKVLPGVSIYVAKTKEEAQAKYDELQELIVPEVGLELLSEYMGGFDFTNYDLDSPLPEDLPESNGNQSRRQLILDLAKRENMSVRQLYKHVAGSRGHRILIGNPEQVADDLERWFKEGGCDGFNLCPGNYPDGLSSFVDLVVPELQKRGIFREEYEGTTLRDHLGLEKPKPSVVVNA</sequence>
<dbReference type="SUPFAM" id="SSF51679">
    <property type="entry name" value="Bacterial luciferase-like"/>
    <property type="match status" value="1"/>
</dbReference>
<proteinExistence type="inferred from homology"/>
<evidence type="ECO:0000256" key="5">
    <source>
        <dbReference type="ARBA" id="ARBA00033748"/>
    </source>
</evidence>
<dbReference type="PIRSF" id="PIRSF000337">
    <property type="entry name" value="NTA_MOA"/>
    <property type="match status" value="1"/>
</dbReference>
<dbReference type="RefSeq" id="WP_204699610.1">
    <property type="nucleotide sequence ID" value="NZ_JAFBEC010000018.1"/>
</dbReference>
<dbReference type="CDD" id="cd01095">
    <property type="entry name" value="Nitrilotriacetate_monoxgenase"/>
    <property type="match status" value="1"/>
</dbReference>
<comment type="caution">
    <text evidence="7">The sequence shown here is derived from an EMBL/GenBank/DDBJ whole genome shotgun (WGS) entry which is preliminary data.</text>
</comment>
<feature type="domain" description="Luciferase-like" evidence="6">
    <location>
        <begin position="17"/>
        <end position="381"/>
    </location>
</feature>
<keyword evidence="3" id="KW-0560">Oxidoreductase</keyword>
<protein>
    <submittedName>
        <fullName evidence="7">FMN-dependent oxidoreductase (Nitrilotriacetate monooxygenase family)</fullName>
    </submittedName>
</protein>
<dbReference type="InterPro" id="IPR011251">
    <property type="entry name" value="Luciferase-like_dom"/>
</dbReference>
<accession>A0ABS2PHD3</accession>
<evidence type="ECO:0000313" key="7">
    <source>
        <dbReference type="EMBL" id="MBM7634850.1"/>
    </source>
</evidence>
<evidence type="ECO:0000256" key="1">
    <source>
        <dbReference type="ARBA" id="ARBA00022630"/>
    </source>
</evidence>
<evidence type="ECO:0000313" key="8">
    <source>
        <dbReference type="Proteomes" id="UP000741863"/>
    </source>
</evidence>
<dbReference type="InterPro" id="IPR016215">
    <property type="entry name" value="NTA_MOA"/>
</dbReference>